<feature type="region of interest" description="Disordered" evidence="2">
    <location>
        <begin position="656"/>
        <end position="729"/>
    </location>
</feature>
<dbReference type="Proteomes" id="UP000054007">
    <property type="component" value="Unassembled WGS sequence"/>
</dbReference>
<dbReference type="OrthoDB" id="27140at2759"/>
<sequence length="729" mass="81849">MTASRSDALLKTFHDLFGGSLSLSKARDAVLADRFFSTAIDDLDVPARSIVWKLFLLPSEPLKTPVEVDAQMLCKTLKISRKQYTDLLLEKMRAPDGGYEEGFSLPASIESPPKIVKADSNLQRNNPLSLDTENPWKQWFTAVELRRTISQDVERTFPEVEFFRLAEVQAQLTSILFIYSVTHPAIGYRQGMHELLAPVYYAVYNDGVSPKQVQDSKLVDLCHEDWVAADSWALFDTIMRGVGRWYEWQEPAAPPKDMSPLSHHVNLTAEGRVELKAYVTPIVQTCNHIQESMLRTTDPHLWQRLQSTGIEPQIYGIRWLRLLFTREHSLPDSMRLWDALFACDISFDLAPWIVVAMLIRIRNELIPADYTGQLTVLLRYPAPPHNQLAPARVHHGSLLVRQALALQLSPTPATGVSLVNENWNLLNIPMEPPEPAPPPRRRPAPLGQRNQAVDAGAGPSSPSRPVHNRLNSSQQIGFTEVLGGILERGESLGINKSLMSAVNELKRNMPDISSALGPRSPNTTSFALSEGERALWESRARTDSEMERELAEYRALNKRLGESLTWIVDTLLQDEEEVPDPALLKKKRREAVESLAYARDVLVSETRELEDERLFGEEELRERARRARVRRPEVHSPAIPTPVSTVDSRQRWGAATIGHSQRKSFGGLGTQMNTRPPAPWKTSFEKPAISPGAMPRPPPPSSSVRSLSTGSRERERAQPAMQDPLGALR</sequence>
<accession>A0A0D7BHE1</accession>
<name>A0A0D7BHE1_9AGAR</name>
<dbReference type="STRING" id="1314674.A0A0D7BHE1"/>
<dbReference type="SUPFAM" id="SSF47923">
    <property type="entry name" value="Ypt/Rab-GAP domain of gyp1p"/>
    <property type="match status" value="2"/>
</dbReference>
<dbReference type="SMART" id="SM00164">
    <property type="entry name" value="TBC"/>
    <property type="match status" value="1"/>
</dbReference>
<evidence type="ECO:0000256" key="1">
    <source>
        <dbReference type="ARBA" id="ARBA00022468"/>
    </source>
</evidence>
<dbReference type="EMBL" id="KN880475">
    <property type="protein sequence ID" value="KIY69993.1"/>
    <property type="molecule type" value="Genomic_DNA"/>
</dbReference>
<evidence type="ECO:0000259" key="3">
    <source>
        <dbReference type="PROSITE" id="PS50086"/>
    </source>
</evidence>
<dbReference type="PANTHER" id="PTHR22957">
    <property type="entry name" value="TBC1 DOMAIN FAMILY MEMBER GTPASE-ACTIVATING PROTEIN"/>
    <property type="match status" value="1"/>
</dbReference>
<dbReference type="PROSITE" id="PS50086">
    <property type="entry name" value="TBC_RABGAP"/>
    <property type="match status" value="1"/>
</dbReference>
<proteinExistence type="predicted"/>
<dbReference type="Pfam" id="PF00566">
    <property type="entry name" value="RabGAP-TBC"/>
    <property type="match status" value="2"/>
</dbReference>
<dbReference type="InterPro" id="IPR000195">
    <property type="entry name" value="Rab-GAP-TBC_dom"/>
</dbReference>
<dbReference type="PANTHER" id="PTHR22957:SF337">
    <property type="entry name" value="TBC1 DOMAIN FAMILY MEMBER 5"/>
    <property type="match status" value="1"/>
</dbReference>
<gene>
    <name evidence="4" type="ORF">CYLTODRAFT_371723</name>
</gene>
<evidence type="ECO:0000256" key="2">
    <source>
        <dbReference type="SAM" id="MobiDB-lite"/>
    </source>
</evidence>
<evidence type="ECO:0000313" key="4">
    <source>
        <dbReference type="EMBL" id="KIY69993.1"/>
    </source>
</evidence>
<dbReference type="FunFam" id="1.10.472.80:FF:000038">
    <property type="entry name" value="TBC1 domain family member 5"/>
    <property type="match status" value="1"/>
</dbReference>
<dbReference type="GO" id="GO:0005096">
    <property type="term" value="F:GTPase activator activity"/>
    <property type="evidence" value="ECO:0007669"/>
    <property type="project" value="UniProtKB-KW"/>
</dbReference>
<evidence type="ECO:0000313" key="5">
    <source>
        <dbReference type="Proteomes" id="UP000054007"/>
    </source>
</evidence>
<feature type="region of interest" description="Disordered" evidence="2">
    <location>
        <begin position="429"/>
        <end position="472"/>
    </location>
</feature>
<protein>
    <submittedName>
        <fullName evidence="4">RabGAP/TBC</fullName>
    </submittedName>
</protein>
<dbReference type="Gene3D" id="1.10.8.270">
    <property type="entry name" value="putative rabgap domain of human tbc1 domain family member 14 like domains"/>
    <property type="match status" value="1"/>
</dbReference>
<organism evidence="4 5">
    <name type="scientific">Cylindrobasidium torrendii FP15055 ss-10</name>
    <dbReference type="NCBI Taxonomy" id="1314674"/>
    <lineage>
        <taxon>Eukaryota</taxon>
        <taxon>Fungi</taxon>
        <taxon>Dikarya</taxon>
        <taxon>Basidiomycota</taxon>
        <taxon>Agaricomycotina</taxon>
        <taxon>Agaricomycetes</taxon>
        <taxon>Agaricomycetidae</taxon>
        <taxon>Agaricales</taxon>
        <taxon>Marasmiineae</taxon>
        <taxon>Physalacriaceae</taxon>
        <taxon>Cylindrobasidium</taxon>
    </lineage>
</organism>
<keyword evidence="5" id="KW-1185">Reference proteome</keyword>
<dbReference type="Gene3D" id="1.10.472.80">
    <property type="entry name" value="Ypt/Rab-GAP domain of gyp1p, domain 3"/>
    <property type="match status" value="1"/>
</dbReference>
<dbReference type="FunFam" id="1.10.8.270:FF:000031">
    <property type="entry name" value="TBC1 domain family member 5"/>
    <property type="match status" value="1"/>
</dbReference>
<dbReference type="InterPro" id="IPR035969">
    <property type="entry name" value="Rab-GAP_TBC_sf"/>
</dbReference>
<keyword evidence="1" id="KW-0343">GTPase activation</keyword>
<feature type="domain" description="Rab-GAP TBC" evidence="3">
    <location>
        <begin position="129"/>
        <end position="344"/>
    </location>
</feature>
<reference evidence="4 5" key="1">
    <citation type="journal article" date="2015" name="Fungal Genet. Biol.">
        <title>Evolution of novel wood decay mechanisms in Agaricales revealed by the genome sequences of Fistulina hepatica and Cylindrobasidium torrendii.</title>
        <authorList>
            <person name="Floudas D."/>
            <person name="Held B.W."/>
            <person name="Riley R."/>
            <person name="Nagy L.G."/>
            <person name="Koehler G."/>
            <person name="Ransdell A.S."/>
            <person name="Younus H."/>
            <person name="Chow J."/>
            <person name="Chiniquy J."/>
            <person name="Lipzen A."/>
            <person name="Tritt A."/>
            <person name="Sun H."/>
            <person name="Haridas S."/>
            <person name="LaButti K."/>
            <person name="Ohm R.A."/>
            <person name="Kues U."/>
            <person name="Blanchette R.A."/>
            <person name="Grigoriev I.V."/>
            <person name="Minto R.E."/>
            <person name="Hibbett D.S."/>
        </authorList>
    </citation>
    <scope>NUCLEOTIDE SEQUENCE [LARGE SCALE GENOMIC DNA]</scope>
    <source>
        <strain evidence="4 5">FP15055 ss-10</strain>
    </source>
</reference>
<dbReference type="AlphaFoldDB" id="A0A0D7BHE1"/>